<dbReference type="GO" id="GO:0016829">
    <property type="term" value="F:lyase activity"/>
    <property type="evidence" value="ECO:0007669"/>
    <property type="project" value="UniProtKB-KW"/>
</dbReference>
<evidence type="ECO:0000313" key="3">
    <source>
        <dbReference type="Proteomes" id="UP000295388"/>
    </source>
</evidence>
<accession>A0A4R6J695</accession>
<protein>
    <submittedName>
        <fullName evidence="2">Catechol 2,3-dioxygenase-like lactoylglutathione lyase family enzyme</fullName>
    </submittedName>
</protein>
<dbReference type="Pfam" id="PF00903">
    <property type="entry name" value="Glyoxalase"/>
    <property type="match status" value="1"/>
</dbReference>
<evidence type="ECO:0000259" key="1">
    <source>
        <dbReference type="PROSITE" id="PS51819"/>
    </source>
</evidence>
<dbReference type="SUPFAM" id="SSF54593">
    <property type="entry name" value="Glyoxalase/Bleomycin resistance protein/Dihydroxybiphenyl dioxygenase"/>
    <property type="match status" value="1"/>
</dbReference>
<keyword evidence="2" id="KW-0223">Dioxygenase</keyword>
<sequence length="159" mass="17686">MGIGLARIRQVKIPVADLAGSVRWYRRALDLELAAEFAEQGELRGAVLADHDGGFVIALRDREFCANRPNLSGFDVVAFEIADRDSFHRIVARWDELGLEHTEVWDGGHYGIGVDLPDPDGTVLRFLCDNPIGRAKFSGVAYDENGQVTFYDTPKLTEH</sequence>
<evidence type="ECO:0000313" key="2">
    <source>
        <dbReference type="EMBL" id="TDO30990.1"/>
    </source>
</evidence>
<gene>
    <name evidence="2" type="ORF">EV643_13414</name>
</gene>
<keyword evidence="3" id="KW-1185">Reference proteome</keyword>
<dbReference type="GO" id="GO:0051213">
    <property type="term" value="F:dioxygenase activity"/>
    <property type="evidence" value="ECO:0007669"/>
    <property type="project" value="UniProtKB-KW"/>
</dbReference>
<dbReference type="PROSITE" id="PS51819">
    <property type="entry name" value="VOC"/>
    <property type="match status" value="1"/>
</dbReference>
<dbReference type="CDD" id="cd06587">
    <property type="entry name" value="VOC"/>
    <property type="match status" value="1"/>
</dbReference>
<dbReference type="InterPro" id="IPR029068">
    <property type="entry name" value="Glyas_Bleomycin-R_OHBP_Dase"/>
</dbReference>
<reference evidence="2 3" key="1">
    <citation type="submission" date="2019-03" db="EMBL/GenBank/DDBJ databases">
        <title>Genomic Encyclopedia of Type Strains, Phase III (KMG-III): the genomes of soil and plant-associated and newly described type strains.</title>
        <authorList>
            <person name="Whitman W."/>
        </authorList>
    </citation>
    <scope>NUCLEOTIDE SEQUENCE [LARGE SCALE GENOMIC DNA]</scope>
    <source>
        <strain evidence="2 3">VKM Ac-2527</strain>
    </source>
</reference>
<dbReference type="Gene3D" id="3.10.180.10">
    <property type="entry name" value="2,3-Dihydroxybiphenyl 1,2-Dioxygenase, domain 1"/>
    <property type="match status" value="1"/>
</dbReference>
<dbReference type="EMBL" id="SNWQ01000034">
    <property type="protein sequence ID" value="TDO30990.1"/>
    <property type="molecule type" value="Genomic_DNA"/>
</dbReference>
<dbReference type="AlphaFoldDB" id="A0A4R6J695"/>
<comment type="caution">
    <text evidence="2">The sequence shown here is derived from an EMBL/GenBank/DDBJ whole genome shotgun (WGS) entry which is preliminary data.</text>
</comment>
<dbReference type="Proteomes" id="UP000295388">
    <property type="component" value="Unassembled WGS sequence"/>
</dbReference>
<dbReference type="InterPro" id="IPR037523">
    <property type="entry name" value="VOC_core"/>
</dbReference>
<proteinExistence type="predicted"/>
<organism evidence="2 3">
    <name type="scientific">Kribbella caucasensis</name>
    <dbReference type="NCBI Taxonomy" id="2512215"/>
    <lineage>
        <taxon>Bacteria</taxon>
        <taxon>Bacillati</taxon>
        <taxon>Actinomycetota</taxon>
        <taxon>Actinomycetes</taxon>
        <taxon>Propionibacteriales</taxon>
        <taxon>Kribbellaceae</taxon>
        <taxon>Kribbella</taxon>
    </lineage>
</organism>
<name>A0A4R6J695_9ACTN</name>
<keyword evidence="2" id="KW-0560">Oxidoreductase</keyword>
<dbReference type="InterPro" id="IPR004360">
    <property type="entry name" value="Glyas_Fos-R_dOase_dom"/>
</dbReference>
<keyword evidence="2" id="KW-0456">Lyase</keyword>
<feature type="domain" description="VOC" evidence="1">
    <location>
        <begin position="7"/>
        <end position="129"/>
    </location>
</feature>
<dbReference type="RefSeq" id="WP_238166130.1">
    <property type="nucleotide sequence ID" value="NZ_SNWQ01000034.1"/>
</dbReference>